<name>X0W5H1_9ZZZZ</name>
<sequence length="178" mass="19209">MEQSQLDAYTKAGRIAGQALEYGKSLIKPGVLVLDVVEKIEAKIKELGGEPAFPVQISLNETAAHYCPDKNDETKLNDQVVCLDVGVSVDGFIGDTACTVDLSGKNSELVLASEEALKNAIAIIKPGVKVGEIGKVIEETITKHGFRPVKNLSGHGLDEYNIHDFPTIPNYDNEDDTE</sequence>
<evidence type="ECO:0000256" key="5">
    <source>
        <dbReference type="ARBA" id="ARBA00022438"/>
    </source>
</evidence>
<keyword evidence="5" id="KW-0031">Aminopeptidase</keyword>
<dbReference type="PANTHER" id="PTHR45777">
    <property type="entry name" value="METHIONINE AMINOPEPTIDASE 2"/>
    <property type="match status" value="1"/>
</dbReference>
<dbReference type="InterPro" id="IPR001714">
    <property type="entry name" value="Pept_M24_MAP"/>
</dbReference>
<evidence type="ECO:0000256" key="3">
    <source>
        <dbReference type="ARBA" id="ARBA00001941"/>
    </source>
</evidence>
<dbReference type="GO" id="GO:0006508">
    <property type="term" value="P:proteolysis"/>
    <property type="evidence" value="ECO:0007669"/>
    <property type="project" value="UniProtKB-KW"/>
</dbReference>
<evidence type="ECO:0000313" key="10">
    <source>
        <dbReference type="EMBL" id="GAG18527.1"/>
    </source>
</evidence>
<feature type="non-terminal residue" evidence="10">
    <location>
        <position position="178"/>
    </location>
</feature>
<dbReference type="InterPro" id="IPR036005">
    <property type="entry name" value="Creatinase/aminopeptidase-like"/>
</dbReference>
<accession>X0W5H1</accession>
<comment type="cofactor">
    <cofactor evidence="4">
        <name>Fe(2+)</name>
        <dbReference type="ChEBI" id="CHEBI:29033"/>
    </cofactor>
</comment>
<keyword evidence="6" id="KW-0645">Protease</keyword>
<dbReference type="PANTHER" id="PTHR45777:SF2">
    <property type="entry name" value="METHIONINE AMINOPEPTIDASE 2"/>
    <property type="match status" value="1"/>
</dbReference>
<reference evidence="10" key="1">
    <citation type="journal article" date="2014" name="Front. Microbiol.">
        <title>High frequency of phylogenetically diverse reductive dehalogenase-homologous genes in deep subseafloor sedimentary metagenomes.</title>
        <authorList>
            <person name="Kawai M."/>
            <person name="Futagami T."/>
            <person name="Toyoda A."/>
            <person name="Takaki Y."/>
            <person name="Nishi S."/>
            <person name="Hori S."/>
            <person name="Arai W."/>
            <person name="Tsubouchi T."/>
            <person name="Morono Y."/>
            <person name="Uchiyama I."/>
            <person name="Ito T."/>
            <person name="Fujiyama A."/>
            <person name="Inagaki F."/>
            <person name="Takami H."/>
        </authorList>
    </citation>
    <scope>NUCLEOTIDE SEQUENCE</scope>
    <source>
        <strain evidence="10">Expedition CK06-06</strain>
    </source>
</reference>
<evidence type="ECO:0000256" key="4">
    <source>
        <dbReference type="ARBA" id="ARBA00001954"/>
    </source>
</evidence>
<evidence type="ECO:0000256" key="7">
    <source>
        <dbReference type="ARBA" id="ARBA00022723"/>
    </source>
</evidence>
<dbReference type="InterPro" id="IPR000994">
    <property type="entry name" value="Pept_M24"/>
</dbReference>
<keyword evidence="7" id="KW-0479">Metal-binding</keyword>
<dbReference type="AlphaFoldDB" id="X0W5H1"/>
<comment type="catalytic activity">
    <reaction evidence="1">
        <text>Release of N-terminal amino acids, preferentially methionine, from peptides and arylamides.</text>
        <dbReference type="EC" id="3.4.11.18"/>
    </reaction>
</comment>
<protein>
    <recommendedName>
        <fullName evidence="9">Peptidase M24 domain-containing protein</fullName>
    </recommendedName>
</protein>
<dbReference type="Pfam" id="PF00557">
    <property type="entry name" value="Peptidase_M24"/>
    <property type="match status" value="1"/>
</dbReference>
<comment type="cofactor">
    <cofactor evidence="3">
        <name>Co(2+)</name>
        <dbReference type="ChEBI" id="CHEBI:48828"/>
    </cofactor>
</comment>
<dbReference type="GO" id="GO:0046872">
    <property type="term" value="F:metal ion binding"/>
    <property type="evidence" value="ECO:0007669"/>
    <property type="project" value="UniProtKB-KW"/>
</dbReference>
<evidence type="ECO:0000259" key="9">
    <source>
        <dbReference type="Pfam" id="PF00557"/>
    </source>
</evidence>
<gene>
    <name evidence="10" type="ORF">S01H1_58299</name>
</gene>
<keyword evidence="8" id="KW-0378">Hydrolase</keyword>
<dbReference type="SUPFAM" id="SSF55920">
    <property type="entry name" value="Creatinase/aminopeptidase"/>
    <property type="match status" value="1"/>
</dbReference>
<dbReference type="Gene3D" id="3.90.230.10">
    <property type="entry name" value="Creatinase/methionine aminopeptidase superfamily"/>
    <property type="match status" value="1"/>
</dbReference>
<evidence type="ECO:0000256" key="8">
    <source>
        <dbReference type="ARBA" id="ARBA00022801"/>
    </source>
</evidence>
<evidence type="ECO:0000256" key="6">
    <source>
        <dbReference type="ARBA" id="ARBA00022670"/>
    </source>
</evidence>
<comment type="cofactor">
    <cofactor evidence="2">
        <name>Mn(2+)</name>
        <dbReference type="ChEBI" id="CHEBI:29035"/>
    </cofactor>
</comment>
<organism evidence="10">
    <name type="scientific">marine sediment metagenome</name>
    <dbReference type="NCBI Taxonomy" id="412755"/>
    <lineage>
        <taxon>unclassified sequences</taxon>
        <taxon>metagenomes</taxon>
        <taxon>ecological metagenomes</taxon>
    </lineage>
</organism>
<evidence type="ECO:0000256" key="1">
    <source>
        <dbReference type="ARBA" id="ARBA00000294"/>
    </source>
</evidence>
<dbReference type="EMBL" id="BARS01038082">
    <property type="protein sequence ID" value="GAG18527.1"/>
    <property type="molecule type" value="Genomic_DNA"/>
</dbReference>
<proteinExistence type="predicted"/>
<dbReference type="GO" id="GO:0008235">
    <property type="term" value="F:metalloexopeptidase activity"/>
    <property type="evidence" value="ECO:0007669"/>
    <property type="project" value="TreeGrafter"/>
</dbReference>
<feature type="domain" description="Peptidase M24" evidence="9">
    <location>
        <begin position="8"/>
        <end position="172"/>
    </location>
</feature>
<dbReference type="GO" id="GO:0005737">
    <property type="term" value="C:cytoplasm"/>
    <property type="evidence" value="ECO:0007669"/>
    <property type="project" value="TreeGrafter"/>
</dbReference>
<dbReference type="PRINTS" id="PR00599">
    <property type="entry name" value="MAPEPTIDASE"/>
</dbReference>
<comment type="caution">
    <text evidence="10">The sequence shown here is derived from an EMBL/GenBank/DDBJ whole genome shotgun (WGS) entry which is preliminary data.</text>
</comment>
<dbReference type="GO" id="GO:0004239">
    <property type="term" value="F:initiator methionyl aminopeptidase activity"/>
    <property type="evidence" value="ECO:0007669"/>
    <property type="project" value="UniProtKB-EC"/>
</dbReference>
<evidence type="ECO:0000256" key="2">
    <source>
        <dbReference type="ARBA" id="ARBA00001936"/>
    </source>
</evidence>
<dbReference type="InterPro" id="IPR050247">
    <property type="entry name" value="Met_Aminopeptidase_Type2"/>
</dbReference>